<evidence type="ECO:0000256" key="2">
    <source>
        <dbReference type="ARBA" id="ARBA00022884"/>
    </source>
</evidence>
<comment type="similarity">
    <text evidence="1 5">Belongs to the pseudouridine synthase RsuA family.</text>
</comment>
<evidence type="ECO:0000256" key="6">
    <source>
        <dbReference type="SAM" id="MobiDB-lite"/>
    </source>
</evidence>
<dbReference type="CDD" id="cd00165">
    <property type="entry name" value="S4"/>
    <property type="match status" value="1"/>
</dbReference>
<evidence type="ECO:0000256" key="3">
    <source>
        <dbReference type="ARBA" id="ARBA00023235"/>
    </source>
</evidence>
<feature type="compositionally biased region" description="Low complexity" evidence="6">
    <location>
        <begin position="61"/>
        <end position="82"/>
    </location>
</feature>
<dbReference type="PROSITE" id="PS50889">
    <property type="entry name" value="S4"/>
    <property type="match status" value="1"/>
</dbReference>
<dbReference type="Gene3D" id="3.30.70.1560">
    <property type="entry name" value="Alpha-L RNA-binding motif"/>
    <property type="match status" value="1"/>
</dbReference>
<feature type="compositionally biased region" description="Gly residues" evidence="6">
    <location>
        <begin position="622"/>
        <end position="638"/>
    </location>
</feature>
<feature type="compositionally biased region" description="Low complexity" evidence="6">
    <location>
        <begin position="10"/>
        <end position="24"/>
    </location>
</feature>
<evidence type="ECO:0000256" key="4">
    <source>
        <dbReference type="PROSITE-ProRule" id="PRU00182"/>
    </source>
</evidence>
<dbReference type="GO" id="GO:0120159">
    <property type="term" value="F:rRNA pseudouridine synthase activity"/>
    <property type="evidence" value="ECO:0007669"/>
    <property type="project" value="UniProtKB-ARBA"/>
</dbReference>
<sequence length="795" mass="81505">MNKPDTQETVAGAPAADVAANAVAKPKRRTKAQIEADAGAAPALSALAEGETPKPKRKAKAAASADGAAAPADSSAADAPAPVKKPRAKPVKAAAEGAAPAAEAPAAQSVTADAAPAAAKTVARKSPAAATRKAAAPAADATPAAAPVAAAPAAKPEAPVSVAAAEGQTAAPRAAKPADAVAKAADVGAEGQAPGPRAAKPADAADSPAKAPRAKKAKSADATPAGDAPAVQPAATVIGEAAPAAGDQAERADGRRPRGPRQMREQRAVREAMQPPRPVAAPVDAAPAAEAGAAAEGDAQGARQEQGRGKNKKKKPQQPRVPGAFGNKGKQPLNDADAAFSYVTSDAFDSDEPSKGRQPAKAVRRDLTSDDDAPKLHKVLAEAGLGSRRDMEDLIIAGRVSVNGEPAHIGQRILPADAVRINGKLIQRKVSKKPPRVLVYHKPAGEIVSHDDPDGRPSVFDRLPTMKAGKWLAIGRLDFNTEGLLLFTTSGDLANRLMHPRYNIDREYAVRTLGTLEEGMRQKLLAGVELEDGVAQFSKIADGGGEGINKWYRVVIGEGRNREVRRMFEAVGLTVSRLIRTRYGAMTLPSDLKRGRWEEMEENTVRDLLAAYGVEKKQPGEQQGGGQKRPQGQQGGPQGRPVQGAPAQGGQGQRGNQKFKREREDNEPNGNRMDVSNKNADPFPQQPRGPRGQGQGSYFGAGQGGGFGRPGGGSGRPGSGRPGGQAAGGAGGPGRGQGGGQGGQGQGGPGKGPRGPRQPDPLQTTFGFANAGAPRRGGQPRGGATDHGMPRRRKG</sequence>
<keyword evidence="3 5" id="KW-0413">Isomerase</keyword>
<dbReference type="Proteomes" id="UP000199391">
    <property type="component" value="Unassembled WGS sequence"/>
</dbReference>
<feature type="region of interest" description="Disordered" evidence="6">
    <location>
        <begin position="617"/>
        <end position="795"/>
    </location>
</feature>
<dbReference type="GO" id="GO:0003723">
    <property type="term" value="F:RNA binding"/>
    <property type="evidence" value="ECO:0007669"/>
    <property type="project" value="UniProtKB-KW"/>
</dbReference>
<dbReference type="InterPro" id="IPR050343">
    <property type="entry name" value="RsuA_PseudoU_synthase"/>
</dbReference>
<dbReference type="FunFam" id="3.10.290.10:FF:000003">
    <property type="entry name" value="Pseudouridine synthase"/>
    <property type="match status" value="1"/>
</dbReference>
<dbReference type="InterPro" id="IPR000748">
    <property type="entry name" value="PsdUridine_synth_RsuA/RluB/E/F"/>
</dbReference>
<feature type="compositionally biased region" description="Low complexity" evidence="6">
    <location>
        <begin position="35"/>
        <end position="50"/>
    </location>
</feature>
<evidence type="ECO:0000313" key="8">
    <source>
        <dbReference type="EMBL" id="SFV10661.1"/>
    </source>
</evidence>
<organism evidence="8 9">
    <name type="scientific">Pseudoduganella namucuonensis</name>
    <dbReference type="NCBI Taxonomy" id="1035707"/>
    <lineage>
        <taxon>Bacteria</taxon>
        <taxon>Pseudomonadati</taxon>
        <taxon>Pseudomonadota</taxon>
        <taxon>Betaproteobacteria</taxon>
        <taxon>Burkholderiales</taxon>
        <taxon>Oxalobacteraceae</taxon>
        <taxon>Telluria group</taxon>
        <taxon>Pseudoduganella</taxon>
    </lineage>
</organism>
<dbReference type="Gene3D" id="3.30.70.580">
    <property type="entry name" value="Pseudouridine synthase I, catalytic domain, N-terminal subdomain"/>
    <property type="match status" value="1"/>
</dbReference>
<dbReference type="EC" id="5.4.99.-" evidence="5"/>
<dbReference type="InterPro" id="IPR020103">
    <property type="entry name" value="PsdUridine_synth_cat_dom_sf"/>
</dbReference>
<dbReference type="Pfam" id="PF01479">
    <property type="entry name" value="S4"/>
    <property type="match status" value="1"/>
</dbReference>
<dbReference type="PANTHER" id="PTHR47683:SF3">
    <property type="entry name" value="RIBOSOMAL LARGE SUBUNIT PSEUDOURIDINE SYNTHASE B"/>
    <property type="match status" value="1"/>
</dbReference>
<dbReference type="InterPro" id="IPR002942">
    <property type="entry name" value="S4_RNA-bd"/>
</dbReference>
<dbReference type="GO" id="GO:0000455">
    <property type="term" value="P:enzyme-directed rRNA pseudouridine synthesis"/>
    <property type="evidence" value="ECO:0007669"/>
    <property type="project" value="UniProtKB-ARBA"/>
</dbReference>
<dbReference type="STRING" id="1035707.SAMN05216552_103222"/>
<feature type="domain" description="RNA-binding S4" evidence="7">
    <location>
        <begin position="374"/>
        <end position="431"/>
    </location>
</feature>
<dbReference type="SUPFAM" id="SSF55120">
    <property type="entry name" value="Pseudouridine synthase"/>
    <property type="match status" value="1"/>
</dbReference>
<dbReference type="InterPro" id="IPR042092">
    <property type="entry name" value="PsdUridine_s_RsuA/RluB/E/F_cat"/>
</dbReference>
<dbReference type="CDD" id="cd02556">
    <property type="entry name" value="PseudoU_synth_RluB"/>
    <property type="match status" value="1"/>
</dbReference>
<evidence type="ECO:0000256" key="1">
    <source>
        <dbReference type="ARBA" id="ARBA00008348"/>
    </source>
</evidence>
<accession>A0A1I7LLV3</accession>
<dbReference type="FunFam" id="3.30.70.1560:FF:000001">
    <property type="entry name" value="Pseudouridine synthase"/>
    <property type="match status" value="1"/>
</dbReference>
<dbReference type="InterPro" id="IPR018496">
    <property type="entry name" value="PsdUridine_synth_RsuA/RluB_CS"/>
</dbReference>
<evidence type="ECO:0000256" key="5">
    <source>
        <dbReference type="RuleBase" id="RU003887"/>
    </source>
</evidence>
<dbReference type="EMBL" id="FPBO01000032">
    <property type="protein sequence ID" value="SFV10661.1"/>
    <property type="molecule type" value="Genomic_DNA"/>
</dbReference>
<feature type="compositionally biased region" description="Low complexity" evidence="6">
    <location>
        <begin position="280"/>
        <end position="304"/>
    </location>
</feature>
<feature type="compositionally biased region" description="Low complexity" evidence="6">
    <location>
        <begin position="91"/>
        <end position="211"/>
    </location>
</feature>
<proteinExistence type="inferred from homology"/>
<dbReference type="Pfam" id="PF00849">
    <property type="entry name" value="PseudoU_synth_2"/>
    <property type="match status" value="1"/>
</dbReference>
<dbReference type="PROSITE" id="PS01149">
    <property type="entry name" value="PSI_RSU"/>
    <property type="match status" value="1"/>
</dbReference>
<feature type="compositionally biased region" description="Basic and acidic residues" evidence="6">
    <location>
        <begin position="248"/>
        <end position="270"/>
    </location>
</feature>
<dbReference type="InterPro" id="IPR036986">
    <property type="entry name" value="S4_RNA-bd_sf"/>
</dbReference>
<feature type="region of interest" description="Disordered" evidence="6">
    <location>
        <begin position="1"/>
        <end position="369"/>
    </location>
</feature>
<protein>
    <recommendedName>
        <fullName evidence="5">Pseudouridine synthase</fullName>
        <ecNumber evidence="5">5.4.99.-</ecNumber>
    </recommendedName>
</protein>
<dbReference type="NCBIfam" id="TIGR00093">
    <property type="entry name" value="pseudouridine synthase"/>
    <property type="match status" value="1"/>
</dbReference>
<dbReference type="SMART" id="SM00363">
    <property type="entry name" value="S4"/>
    <property type="match status" value="1"/>
</dbReference>
<feature type="compositionally biased region" description="Gly residues" evidence="6">
    <location>
        <begin position="691"/>
        <end position="753"/>
    </location>
</feature>
<dbReference type="Gene3D" id="3.10.290.10">
    <property type="entry name" value="RNA-binding S4 domain"/>
    <property type="match status" value="1"/>
</dbReference>
<dbReference type="OrthoDB" id="9807213at2"/>
<reference evidence="9" key="1">
    <citation type="submission" date="2016-10" db="EMBL/GenBank/DDBJ databases">
        <authorList>
            <person name="Varghese N."/>
            <person name="Submissions S."/>
        </authorList>
    </citation>
    <scope>NUCLEOTIDE SEQUENCE [LARGE SCALE GENOMIC DNA]</scope>
    <source>
        <strain evidence="9">CGMCC 1.11014</strain>
    </source>
</reference>
<name>A0A1I7LLV3_9BURK</name>
<dbReference type="AlphaFoldDB" id="A0A1I7LLV3"/>
<evidence type="ECO:0000313" key="9">
    <source>
        <dbReference type="Proteomes" id="UP000199391"/>
    </source>
</evidence>
<dbReference type="GO" id="GO:0005829">
    <property type="term" value="C:cytosol"/>
    <property type="evidence" value="ECO:0007669"/>
    <property type="project" value="UniProtKB-ARBA"/>
</dbReference>
<dbReference type="RefSeq" id="WP_093558576.1">
    <property type="nucleotide sequence ID" value="NZ_FPBO01000032.1"/>
</dbReference>
<dbReference type="InterPro" id="IPR006145">
    <property type="entry name" value="PsdUridine_synth_RsuA/RluA"/>
</dbReference>
<dbReference type="InterPro" id="IPR020094">
    <property type="entry name" value="TruA/RsuA/RluB/E/F_N"/>
</dbReference>
<dbReference type="PANTHER" id="PTHR47683">
    <property type="entry name" value="PSEUDOURIDINE SYNTHASE FAMILY PROTEIN-RELATED"/>
    <property type="match status" value="1"/>
</dbReference>
<dbReference type="SUPFAM" id="SSF55174">
    <property type="entry name" value="Alpha-L RNA-binding motif"/>
    <property type="match status" value="1"/>
</dbReference>
<gene>
    <name evidence="8" type="ORF">SAMN05216552_103222</name>
</gene>
<keyword evidence="9" id="KW-1185">Reference proteome</keyword>
<evidence type="ECO:0000259" key="7">
    <source>
        <dbReference type="SMART" id="SM00363"/>
    </source>
</evidence>
<keyword evidence="2 4" id="KW-0694">RNA-binding</keyword>